<evidence type="ECO:0000256" key="2">
    <source>
        <dbReference type="SAM" id="MobiDB-lite"/>
    </source>
</evidence>
<dbReference type="PANTHER" id="PTHR46580">
    <property type="entry name" value="SENSOR KINASE-RELATED"/>
    <property type="match status" value="1"/>
</dbReference>
<evidence type="ECO:0000256" key="3">
    <source>
        <dbReference type="SAM" id="SignalP"/>
    </source>
</evidence>
<dbReference type="OrthoDB" id="9815414at2"/>
<sequence>MNNEDRTNQLISTPQTTGRGLLHKVFRSSIALCLLATSVASYADESVTLERVRYCDQRGLNNICAGTATTPSKFQAWSNAGVSTEGQRNTYISIVNQPPKDQVRKVVFISAGQQTDPGGEERGKIGKGYPNVLTGQPNDYKDGCMNATKSCTRTIDARSVLGRLRGDGKFSDSDTLFIAAFDMRFGYYRPSAEKQRRENAYWDFLTSQFDPSKVELIVLAGQSRGGCMMFRLGQKLRATSTYQNIPLIVQGLDPVCTTTGTPNLDRELPQLSGVYRNPLNNSYESYPIDMDQVFPSNHRNKLAVLDIHGGGEVWAQEPGIRSFTWKASDTDLGWWEQKWVNAGHEDMGGKYEHSWQTVDLAVTHIYDSMYVFGSTHFKSTDQHPVDINGDGLSDIVLRSRNPQQGLIIHTKLSNGDGSFIDKAFISGDGSAVDLLPMLSGYFNADNKTDLLLRYYHPQNGLTLRTKLSNGDGSFTEKEYQAGDGHSDTERLAFIGDVDGDKLSDLISLYQHPTSGLHIRVKYSNGDGSFRETDHRSGDGAMGDSMRMHAADVNGDGKTDLIYHFQNGADNFQIRTQISNGDGSFTYKKLIPGGWWYMNNMQSFVGDVNRDKKSDLILITRDHGTKLLRANTYISQGDGTYHRVIHDLAETADVDKLEILVGDFNGDRRTDILLRKRDPQQGLILRLKLSKGDGHYTHVQHIAGDGPQIDNFSALIGNIDKGLTTDLILRARTANGILIRSKLSKSDGSFSEAQYNATGDLLMLMRYPALSGAMRWAGGGTFHPCGGCVKTVSTADKVAVKKATVLPQIKPSVSGGKVVNKAINAQQLKQ</sequence>
<gene>
    <name evidence="4" type="ORF">EH243_11725</name>
</gene>
<keyword evidence="5" id="KW-1185">Reference proteome</keyword>
<dbReference type="Gene3D" id="2.40.128.340">
    <property type="match status" value="2"/>
</dbReference>
<feature type="chain" id="PRO_5019158598" evidence="3">
    <location>
        <begin position="44"/>
        <end position="829"/>
    </location>
</feature>
<dbReference type="SUPFAM" id="SSF69318">
    <property type="entry name" value="Integrin alpha N-terminal domain"/>
    <property type="match status" value="1"/>
</dbReference>
<reference evidence="4 5" key="1">
    <citation type="submission" date="2018-11" db="EMBL/GenBank/DDBJ databases">
        <title>The draft genome sequence of Amphritea opalescens ANRC-JH13T.</title>
        <authorList>
            <person name="Fang Z."/>
            <person name="Zhang Y."/>
            <person name="Han X."/>
        </authorList>
    </citation>
    <scope>NUCLEOTIDE SEQUENCE [LARGE SCALE GENOMIC DNA]</scope>
    <source>
        <strain evidence="4 5">ANRC-JH13</strain>
    </source>
</reference>
<name>A0A430KQ53_9GAMM</name>
<dbReference type="InterPro" id="IPR028994">
    <property type="entry name" value="Integrin_alpha_N"/>
</dbReference>
<dbReference type="Pfam" id="PF13517">
    <property type="entry name" value="FG-GAP_3"/>
    <property type="match status" value="1"/>
</dbReference>
<keyword evidence="1 3" id="KW-0732">Signal</keyword>
<accession>A0A430KQ53</accession>
<comment type="caution">
    <text evidence="4">The sequence shown here is derived from an EMBL/GenBank/DDBJ whole genome shotgun (WGS) entry which is preliminary data.</text>
</comment>
<dbReference type="Proteomes" id="UP000283087">
    <property type="component" value="Unassembled WGS sequence"/>
</dbReference>
<feature type="signal peptide" evidence="3">
    <location>
        <begin position="1"/>
        <end position="43"/>
    </location>
</feature>
<protein>
    <submittedName>
        <fullName evidence="4">VCBS repeat-containing protein</fullName>
    </submittedName>
</protein>
<evidence type="ECO:0000313" key="4">
    <source>
        <dbReference type="EMBL" id="RTE65602.1"/>
    </source>
</evidence>
<dbReference type="PANTHER" id="PTHR46580:SF4">
    <property type="entry name" value="ATP_GTP-BINDING PROTEIN"/>
    <property type="match status" value="1"/>
</dbReference>
<organism evidence="4 5">
    <name type="scientific">Amphritea opalescens</name>
    <dbReference type="NCBI Taxonomy" id="2490544"/>
    <lineage>
        <taxon>Bacteria</taxon>
        <taxon>Pseudomonadati</taxon>
        <taxon>Pseudomonadota</taxon>
        <taxon>Gammaproteobacteria</taxon>
        <taxon>Oceanospirillales</taxon>
        <taxon>Oceanospirillaceae</taxon>
        <taxon>Amphritea</taxon>
    </lineage>
</organism>
<dbReference type="AlphaFoldDB" id="A0A430KQ53"/>
<evidence type="ECO:0000313" key="5">
    <source>
        <dbReference type="Proteomes" id="UP000283087"/>
    </source>
</evidence>
<feature type="region of interest" description="Disordered" evidence="2">
    <location>
        <begin position="113"/>
        <end position="132"/>
    </location>
</feature>
<dbReference type="RefSeq" id="WP_126158855.1">
    <property type="nucleotide sequence ID" value="NZ_RQXW01000009.1"/>
</dbReference>
<dbReference type="EMBL" id="RQXW01000009">
    <property type="protein sequence ID" value="RTE65602.1"/>
    <property type="molecule type" value="Genomic_DNA"/>
</dbReference>
<proteinExistence type="predicted"/>
<evidence type="ECO:0000256" key="1">
    <source>
        <dbReference type="ARBA" id="ARBA00022729"/>
    </source>
</evidence>
<dbReference type="InterPro" id="IPR013517">
    <property type="entry name" value="FG-GAP"/>
</dbReference>